<comment type="pathway">
    <text evidence="2 12">Protein modification; protein glycosylation.</text>
</comment>
<evidence type="ECO:0000256" key="9">
    <source>
        <dbReference type="ARBA" id="ARBA00022989"/>
    </source>
</evidence>
<dbReference type="PANTHER" id="PTHR45919">
    <property type="entry name" value="GDP-MAN:MAN(3)GLCNAC(2)-PP-DOL ALPHA-1,2-MANNOSYLTRANSFERASE"/>
    <property type="match status" value="1"/>
</dbReference>
<evidence type="ECO:0000256" key="3">
    <source>
        <dbReference type="ARBA" id="ARBA00012645"/>
    </source>
</evidence>
<sequence>MELGVAWLHSLDPLTAVLVAIAAIFLSIGLIIFRVVRGLPKLTKGTVAFFHPHADGGGGGERVLWCAVDALQHAAPHVRILIYARQGVTAEQLVQEASSRFNVKLRRPIEVLGLQHVDLIAPEAYPRFTLIRQAWGSLLLGLEALRLMVPEVYIDTTGWAFPYPIAKLAGSRVACYVHYPTVSTNMLGRVWSRQPMYNNDEAVSGSSLRSLLKVLYYQAFAVVYGMAGACADAVMVNSSWTAGHVRQLWWSWEEPQLVYPPCDTSDLQSLPLDRRLKHLFLVSVAQFRPEKNHRLQLEAYAMAREQAAAKDANWRNSPVLVSSLKMVGSCRGPDDEARLAQLQQYAQQLGIGDAVEWHVNVPYAELKQLLGGAVGGLHTMLDEHFGISVVEYMAAGVIPIAHNSGGPRADIVVDTETDGAPQRTGYLAETKEEYCAAIKAVLEMDQRDRLRIAAAAQRRAATMFSTERFHQAFMQAVSPVLPKQS</sequence>
<evidence type="ECO:0000256" key="5">
    <source>
        <dbReference type="ARBA" id="ARBA00022676"/>
    </source>
</evidence>
<dbReference type="InterPro" id="IPR031814">
    <property type="entry name" value="ALG11_N"/>
</dbReference>
<evidence type="ECO:0000256" key="2">
    <source>
        <dbReference type="ARBA" id="ARBA00004922"/>
    </source>
</evidence>
<gene>
    <name evidence="15" type="ORF">OEZ85_009696</name>
</gene>
<evidence type="ECO:0000256" key="7">
    <source>
        <dbReference type="ARBA" id="ARBA00022692"/>
    </source>
</evidence>
<dbReference type="Proteomes" id="UP001244341">
    <property type="component" value="Chromosome 9b"/>
</dbReference>
<dbReference type="Pfam" id="PF00534">
    <property type="entry name" value="Glycos_transf_1"/>
    <property type="match status" value="1"/>
</dbReference>
<dbReference type="SUPFAM" id="SSF53756">
    <property type="entry name" value="UDP-Glycosyltransferase/glycogen phosphorylase"/>
    <property type="match status" value="1"/>
</dbReference>
<comment type="catalytic activity">
    <reaction evidence="11 12">
        <text>an alpha-D-Man-(1-&gt;3)-[alpha-D-Man-(1-&gt;6)]-beta-D-Man-(1-&gt;4)-beta-D-GlcNAc-(1-&gt;4)-alpha-D-GlcNAc-diphospho-di-trans,poly-cis-dolichol + 2 GDP-alpha-D-mannose = an alpha-D-Man-(1-&gt;2)-alpha-D-Man-(1-&gt;2)-alpha-D-Man-(1-&gt;3)-[alpha-D-Man-(1-&gt;6)]-beta-D-Man-(1-&gt;4)-beta-D-GlcNAc-(1-&gt;4)-alpha-D-GlcNAc-diphospho-di-trans,poly-cis-dolichol + 2 GDP + 2 H(+)</text>
        <dbReference type="Rhea" id="RHEA:29523"/>
        <dbReference type="Rhea" id="RHEA-COMP:19515"/>
        <dbReference type="Rhea" id="RHEA-COMP:19516"/>
        <dbReference type="ChEBI" id="CHEBI:15378"/>
        <dbReference type="ChEBI" id="CHEBI:57527"/>
        <dbReference type="ChEBI" id="CHEBI:58189"/>
        <dbReference type="ChEBI" id="CHEBI:132511"/>
        <dbReference type="ChEBI" id="CHEBI:132515"/>
        <dbReference type="EC" id="2.4.1.131"/>
    </reaction>
    <physiologicalReaction direction="left-to-right" evidence="11 12">
        <dbReference type="Rhea" id="RHEA:29524"/>
    </physiologicalReaction>
</comment>
<keyword evidence="9 12" id="KW-1133">Transmembrane helix</keyword>
<keyword evidence="8 12" id="KW-0256">Endoplasmic reticulum</keyword>
<keyword evidence="16" id="KW-1185">Reference proteome</keyword>
<dbReference type="CDD" id="cd03806">
    <property type="entry name" value="GT4_ALG11-like"/>
    <property type="match status" value="1"/>
</dbReference>
<keyword evidence="10 12" id="KW-0472">Membrane</keyword>
<evidence type="ECO:0000256" key="10">
    <source>
        <dbReference type="ARBA" id="ARBA00023136"/>
    </source>
</evidence>
<dbReference type="Gene3D" id="3.40.50.2000">
    <property type="entry name" value="Glycogen Phosphorylase B"/>
    <property type="match status" value="1"/>
</dbReference>
<organism evidence="15 16">
    <name type="scientific">Tetradesmus obliquus</name>
    <name type="common">Green alga</name>
    <name type="synonym">Acutodesmus obliquus</name>
    <dbReference type="NCBI Taxonomy" id="3088"/>
    <lineage>
        <taxon>Eukaryota</taxon>
        <taxon>Viridiplantae</taxon>
        <taxon>Chlorophyta</taxon>
        <taxon>core chlorophytes</taxon>
        <taxon>Chlorophyceae</taxon>
        <taxon>CS clade</taxon>
        <taxon>Sphaeropleales</taxon>
        <taxon>Scenedesmaceae</taxon>
        <taxon>Tetradesmus</taxon>
    </lineage>
</organism>
<accession>A0ABY8UA92</accession>
<evidence type="ECO:0000256" key="1">
    <source>
        <dbReference type="ARBA" id="ARBA00004389"/>
    </source>
</evidence>
<evidence type="ECO:0000256" key="12">
    <source>
        <dbReference type="RuleBase" id="RU367051"/>
    </source>
</evidence>
<protein>
    <recommendedName>
        <fullName evidence="4 12">GDP-Man:Man(3)GlcNAc(2)-PP-Dol alpha-1,2-mannosyltransferase</fullName>
        <ecNumber evidence="3 12">2.4.1.131</ecNumber>
    </recommendedName>
</protein>
<feature type="transmembrane region" description="Helical" evidence="12">
    <location>
        <begin position="214"/>
        <end position="236"/>
    </location>
</feature>
<evidence type="ECO:0000256" key="8">
    <source>
        <dbReference type="ARBA" id="ARBA00022824"/>
    </source>
</evidence>
<reference evidence="15 16" key="1">
    <citation type="submission" date="2023-05" db="EMBL/GenBank/DDBJ databases">
        <title>A 100% complete, gapless, phased diploid assembly of the Scenedesmus obliquus UTEX 3031 genome.</title>
        <authorList>
            <person name="Biondi T.C."/>
            <person name="Hanschen E.R."/>
            <person name="Kwon T."/>
            <person name="Eng W."/>
            <person name="Kruse C.P.S."/>
            <person name="Koehler S.I."/>
            <person name="Kunde Y."/>
            <person name="Gleasner C.D."/>
            <person name="You Mak K.T."/>
            <person name="Polle J."/>
            <person name="Hovde B.T."/>
            <person name="Starkenburg S.R."/>
        </authorList>
    </citation>
    <scope>NUCLEOTIDE SEQUENCE [LARGE SCALE GENOMIC DNA]</scope>
    <source>
        <strain evidence="15 16">DOE0152z</strain>
    </source>
</reference>
<evidence type="ECO:0000313" key="15">
    <source>
        <dbReference type="EMBL" id="WIA18225.1"/>
    </source>
</evidence>
<proteinExistence type="inferred from homology"/>
<dbReference type="EC" id="2.4.1.131" evidence="3 12"/>
<name>A0ABY8UA92_TETOB</name>
<evidence type="ECO:0000256" key="11">
    <source>
        <dbReference type="ARBA" id="ARBA00045065"/>
    </source>
</evidence>
<evidence type="ECO:0000313" key="16">
    <source>
        <dbReference type="Proteomes" id="UP001244341"/>
    </source>
</evidence>
<keyword evidence="5 12" id="KW-0328">Glycosyltransferase</keyword>
<evidence type="ECO:0000256" key="4">
    <source>
        <dbReference type="ARBA" id="ARBA00022018"/>
    </source>
</evidence>
<comment type="similarity">
    <text evidence="12">Belongs to the glycosyltransferase group 1 family. Glycosyltransferase 4 subfamily.</text>
</comment>
<comment type="function">
    <text evidence="12">GDP-Man:Man(3)GlcNAc(2)-PP-Dol alpha-1,2-mannosyltransferase that operates in the biosynthetic pathway of dolichol-linked oligosaccharides, the glycan precursors employed in protein asparagine (N)-glycosylation. The assembly of dolichol-linked oligosaccharides begins on the cytosolic side of the endoplasmic reticulum membrane and finishes in its lumen. The sequential addition of sugars to dolichol pyrophosphate produces dolichol-linked oligosaccharides containing fourteen sugars, including two GlcNAcs, nine mannoses and three glucoses. Once assembled, the oligosaccharide is transferred from the lipid to nascent proteins by oligosaccharyltransferases. Catalyzes, on the cytoplasmic face of the endoplasmic reticulum, the addition of the fourth and fifth mannose residues to the dolichol-linked oligosaccharide chain, to produce Man(5)GlcNAc(2)-PP-dolichol core oligosaccharide.</text>
</comment>
<comment type="subcellular location">
    <subcellularLocation>
        <location evidence="1">Endoplasmic reticulum membrane</location>
        <topology evidence="1">Single-pass membrane protein</topology>
    </subcellularLocation>
</comment>
<evidence type="ECO:0000259" key="13">
    <source>
        <dbReference type="Pfam" id="PF00534"/>
    </source>
</evidence>
<dbReference type="Pfam" id="PF15924">
    <property type="entry name" value="ALG11_N"/>
    <property type="match status" value="1"/>
</dbReference>
<dbReference type="PANTHER" id="PTHR45919:SF1">
    <property type="entry name" value="GDP-MAN:MAN(3)GLCNAC(2)-PP-DOL ALPHA-1,2-MANNOSYLTRANSFERASE"/>
    <property type="match status" value="1"/>
</dbReference>
<dbReference type="InterPro" id="IPR038013">
    <property type="entry name" value="ALG11"/>
</dbReference>
<feature type="transmembrane region" description="Helical" evidence="12">
    <location>
        <begin position="14"/>
        <end position="36"/>
    </location>
</feature>
<feature type="domain" description="Glycosyl transferase family 1" evidence="13">
    <location>
        <begin position="276"/>
        <end position="457"/>
    </location>
</feature>
<dbReference type="EMBL" id="CP126216">
    <property type="protein sequence ID" value="WIA18225.1"/>
    <property type="molecule type" value="Genomic_DNA"/>
</dbReference>
<dbReference type="InterPro" id="IPR001296">
    <property type="entry name" value="Glyco_trans_1"/>
</dbReference>
<keyword evidence="6 12" id="KW-0808">Transferase</keyword>
<evidence type="ECO:0000256" key="6">
    <source>
        <dbReference type="ARBA" id="ARBA00022679"/>
    </source>
</evidence>
<evidence type="ECO:0000259" key="14">
    <source>
        <dbReference type="Pfam" id="PF15924"/>
    </source>
</evidence>
<keyword evidence="7 12" id="KW-0812">Transmembrane</keyword>
<feature type="domain" description="ALG11 mannosyltransferase N-terminal" evidence="14">
    <location>
        <begin position="45"/>
        <end position="249"/>
    </location>
</feature>